<keyword evidence="2" id="KW-0482">Metalloprotease</keyword>
<keyword evidence="6" id="KW-1185">Reference proteome</keyword>
<keyword evidence="2" id="KW-0479">Metal-binding</keyword>
<gene>
    <name evidence="5" type="ORF">AB675_9941</name>
</gene>
<organism evidence="5 6">
    <name type="scientific">Cyphellophora attinorum</name>
    <dbReference type="NCBI Taxonomy" id="1664694"/>
    <lineage>
        <taxon>Eukaryota</taxon>
        <taxon>Fungi</taxon>
        <taxon>Dikarya</taxon>
        <taxon>Ascomycota</taxon>
        <taxon>Pezizomycotina</taxon>
        <taxon>Eurotiomycetes</taxon>
        <taxon>Chaetothyriomycetidae</taxon>
        <taxon>Chaetothyriales</taxon>
        <taxon>Cyphellophoraceae</taxon>
        <taxon>Cyphellophora</taxon>
    </lineage>
</organism>
<dbReference type="Gene3D" id="3.20.20.140">
    <property type="entry name" value="Metal-dependent hydrolases"/>
    <property type="match status" value="1"/>
</dbReference>
<evidence type="ECO:0000256" key="3">
    <source>
        <dbReference type="SAM" id="MobiDB-lite"/>
    </source>
</evidence>
<dbReference type="InterPro" id="IPR008257">
    <property type="entry name" value="Pept_M19"/>
</dbReference>
<dbReference type="AlphaFoldDB" id="A0A0N1H3C0"/>
<comment type="caution">
    <text evidence="5">The sequence shown here is derived from an EMBL/GenBank/DDBJ whole genome shotgun (WGS) entry which is preliminary data.</text>
</comment>
<dbReference type="Proteomes" id="UP000038010">
    <property type="component" value="Unassembled WGS sequence"/>
</dbReference>
<dbReference type="GO" id="GO:0006508">
    <property type="term" value="P:proteolysis"/>
    <property type="evidence" value="ECO:0007669"/>
    <property type="project" value="UniProtKB-KW"/>
</dbReference>
<dbReference type="VEuPathDB" id="FungiDB:AB675_9941"/>
<protein>
    <recommendedName>
        <fullName evidence="2">Dipeptidase</fullName>
        <ecNumber evidence="2">3.4.13.19</ecNumber>
    </recommendedName>
</protein>
<keyword evidence="2" id="KW-0862">Zinc</keyword>
<keyword evidence="2" id="KW-0645">Protease</keyword>
<keyword evidence="1 2" id="KW-0224">Dipeptidase</keyword>
<name>A0A0N1H3C0_9EURO</name>
<feature type="region of interest" description="Disordered" evidence="3">
    <location>
        <begin position="1"/>
        <end position="52"/>
    </location>
</feature>
<evidence type="ECO:0000256" key="1">
    <source>
        <dbReference type="ARBA" id="ARBA00022997"/>
    </source>
</evidence>
<dbReference type="GeneID" id="28742398"/>
<dbReference type="PANTHER" id="PTHR10443">
    <property type="entry name" value="MICROSOMAL DIPEPTIDASE"/>
    <property type="match status" value="1"/>
</dbReference>
<keyword evidence="4" id="KW-0812">Transmembrane</keyword>
<evidence type="ECO:0000256" key="2">
    <source>
        <dbReference type="RuleBase" id="RU341113"/>
    </source>
</evidence>
<dbReference type="SUPFAM" id="SSF51556">
    <property type="entry name" value="Metallo-dependent hydrolases"/>
    <property type="match status" value="1"/>
</dbReference>
<dbReference type="GO" id="GO:0046872">
    <property type="term" value="F:metal ion binding"/>
    <property type="evidence" value="ECO:0007669"/>
    <property type="project" value="UniProtKB-UniRule"/>
</dbReference>
<keyword evidence="4" id="KW-1133">Transmembrane helix</keyword>
<dbReference type="InterPro" id="IPR032466">
    <property type="entry name" value="Metal_Hydrolase"/>
</dbReference>
<dbReference type="Pfam" id="PF01244">
    <property type="entry name" value="Peptidase_M19"/>
    <property type="match status" value="1"/>
</dbReference>
<proteinExistence type="inferred from homology"/>
<keyword evidence="4" id="KW-0472">Membrane</keyword>
<comment type="catalytic activity">
    <reaction evidence="2">
        <text>an L-aminoacyl-L-amino acid + H2O = 2 an L-alpha-amino acid</text>
        <dbReference type="Rhea" id="RHEA:48940"/>
        <dbReference type="ChEBI" id="CHEBI:15377"/>
        <dbReference type="ChEBI" id="CHEBI:59869"/>
        <dbReference type="ChEBI" id="CHEBI:77460"/>
        <dbReference type="EC" id="3.4.13.19"/>
    </reaction>
</comment>
<evidence type="ECO:0000313" key="6">
    <source>
        <dbReference type="Proteomes" id="UP000038010"/>
    </source>
</evidence>
<dbReference type="PROSITE" id="PS51365">
    <property type="entry name" value="RENAL_DIPEPTIDASE_2"/>
    <property type="match status" value="1"/>
</dbReference>
<dbReference type="EMBL" id="LFJN01000041">
    <property type="protein sequence ID" value="KPI35305.1"/>
    <property type="molecule type" value="Genomic_DNA"/>
</dbReference>
<accession>A0A0N1H3C0</accession>
<dbReference type="CDD" id="cd01301">
    <property type="entry name" value="rDP_like"/>
    <property type="match status" value="1"/>
</dbReference>
<dbReference type="RefSeq" id="XP_017995268.1">
    <property type="nucleotide sequence ID" value="XM_018150518.1"/>
</dbReference>
<dbReference type="PANTHER" id="PTHR10443:SF12">
    <property type="entry name" value="DIPEPTIDASE"/>
    <property type="match status" value="1"/>
</dbReference>
<evidence type="ECO:0000256" key="4">
    <source>
        <dbReference type="SAM" id="Phobius"/>
    </source>
</evidence>
<dbReference type="GO" id="GO:0070573">
    <property type="term" value="F:metallodipeptidase activity"/>
    <property type="evidence" value="ECO:0007669"/>
    <property type="project" value="InterPro"/>
</dbReference>
<dbReference type="EC" id="3.4.13.19" evidence="2"/>
<comment type="similarity">
    <text evidence="2">Belongs to the metallo-dependent hydrolases superfamily. Peptidase M19 family.</text>
</comment>
<dbReference type="OrthoDB" id="445695at2759"/>
<evidence type="ECO:0000313" key="5">
    <source>
        <dbReference type="EMBL" id="KPI35305.1"/>
    </source>
</evidence>
<reference evidence="5 6" key="1">
    <citation type="submission" date="2015-06" db="EMBL/GenBank/DDBJ databases">
        <title>Draft genome of the ant-associated black yeast Phialophora attae CBS 131958.</title>
        <authorList>
            <person name="Moreno L.F."/>
            <person name="Stielow B.J."/>
            <person name="de Hoog S."/>
            <person name="Vicente V.A."/>
            <person name="Weiss V.A."/>
            <person name="de Vries M."/>
            <person name="Cruz L.M."/>
            <person name="Souza E.M."/>
        </authorList>
    </citation>
    <scope>NUCLEOTIDE SEQUENCE [LARGE SCALE GENOMIC DNA]</scope>
    <source>
        <strain evidence="5 6">CBS 131958</strain>
    </source>
</reference>
<feature type="transmembrane region" description="Helical" evidence="4">
    <location>
        <begin position="61"/>
        <end position="82"/>
    </location>
</feature>
<keyword evidence="2" id="KW-0378">Hydrolase</keyword>
<sequence length="496" mass="54415">MAPRELDPLLPQNEPAPEISGYGTKSYTSHLASPRQDAPPAYESASEDEDNVESQSVAQRALSSLAGIFTVVVFFAFIALMLSPTSPTDMQPRPPAPPGHNKIEERVERILRDTPLFDGHNDLAILIRGAYKNKIHDSAFKKGFEDGGLYGDVDLPRLRKGRAGGAFWSAFVVCPENASDDFSDAEYSGAVAHTLSQIDLLHRLQAQYPDDFTPAGSGVEDALKQFHKSKSMLSPISIEGLHQIPQSAPLSTLRLYYLLGVRAATLTWNCHNAFADAALIWNVNETVVAPYHRGGLTSAGREVITEMNRLGMLVDLSHTSYWTQKAVLSNGTSAAPVIYSHSSAFTLCQHPRNVHDDILELVKETKSLVMVNFSPGFISCSPPADSSQLPDFDEKNNTVHQVARHIVYIGEKIGYDYVGLGSDFDGMGDLTPRGLEGVDKYPNLIAELLVMGVSDEDARKVAGENLLRVWRKAEEVSARLQKEDHEGEDDVHGYDL</sequence>
<comment type="cofactor">
    <cofactor evidence="2">
        <name>Zn(2+)</name>
        <dbReference type="ChEBI" id="CHEBI:29105"/>
    </cofactor>
</comment>